<keyword evidence="4" id="KW-0997">Cell inner membrane</keyword>
<feature type="domain" description="Tripartite ATP-independent periplasmic transporters DctQ component" evidence="10">
    <location>
        <begin position="23"/>
        <end position="151"/>
    </location>
</feature>
<keyword evidence="5 9" id="KW-0812">Transmembrane</keyword>
<evidence type="ECO:0000313" key="11">
    <source>
        <dbReference type="EMBL" id="PHN05504.1"/>
    </source>
</evidence>
<evidence type="ECO:0000256" key="9">
    <source>
        <dbReference type="SAM" id="Phobius"/>
    </source>
</evidence>
<dbReference type="OrthoDB" id="9815614at2"/>
<name>A0A2D0NAH1_FLAN2</name>
<sequence>MAHFIDRYFKLLQGLLTIMLCVLVVPVLIQVLSRFLPFIPRYIWTEEIARFAFIWIILIGSSIAVRDQSHFHVDILPKFSPKTEHNLRVILLMLMLLLAIVFVAGGFQFALFGLTQSSEISGLPMLTIYIAWPLAGLSWMLFLVEQIYQHFNHQEKS</sequence>
<evidence type="ECO:0000259" key="10">
    <source>
        <dbReference type="Pfam" id="PF04290"/>
    </source>
</evidence>
<dbReference type="Pfam" id="PF04290">
    <property type="entry name" value="DctQ"/>
    <property type="match status" value="1"/>
</dbReference>
<keyword evidence="12" id="KW-1185">Reference proteome</keyword>
<comment type="similarity">
    <text evidence="8">Belongs to the TRAP transporter small permease family.</text>
</comment>
<feature type="transmembrane region" description="Helical" evidence="9">
    <location>
        <begin position="48"/>
        <end position="66"/>
    </location>
</feature>
<keyword evidence="2" id="KW-0813">Transport</keyword>
<evidence type="ECO:0000256" key="6">
    <source>
        <dbReference type="ARBA" id="ARBA00022989"/>
    </source>
</evidence>
<reference evidence="11 12" key="1">
    <citation type="submission" date="2017-10" db="EMBL/GenBank/DDBJ databases">
        <title>The draft genome sequence of Lewinella nigricans NBRC 102662.</title>
        <authorList>
            <person name="Wang K."/>
        </authorList>
    </citation>
    <scope>NUCLEOTIDE SEQUENCE [LARGE SCALE GENOMIC DNA]</scope>
    <source>
        <strain evidence="11 12">NBRC 102662</strain>
    </source>
</reference>
<dbReference type="Proteomes" id="UP000223913">
    <property type="component" value="Unassembled WGS sequence"/>
</dbReference>
<keyword evidence="3" id="KW-1003">Cell membrane</keyword>
<dbReference type="PANTHER" id="PTHR35011">
    <property type="entry name" value="2,3-DIKETO-L-GULONATE TRAP TRANSPORTER SMALL PERMEASE PROTEIN YIAM"/>
    <property type="match status" value="1"/>
</dbReference>
<evidence type="ECO:0000256" key="8">
    <source>
        <dbReference type="ARBA" id="ARBA00038436"/>
    </source>
</evidence>
<dbReference type="InterPro" id="IPR055348">
    <property type="entry name" value="DctQ"/>
</dbReference>
<gene>
    <name evidence="11" type="ORF">CRP01_16035</name>
</gene>
<evidence type="ECO:0000313" key="12">
    <source>
        <dbReference type="Proteomes" id="UP000223913"/>
    </source>
</evidence>
<proteinExistence type="inferred from homology"/>
<organism evidence="11 12">
    <name type="scientific">Flavilitoribacter nigricans (strain ATCC 23147 / DSM 23189 / NBRC 102662 / NCIMB 1420 / SS-2)</name>
    <name type="common">Lewinella nigricans</name>
    <dbReference type="NCBI Taxonomy" id="1122177"/>
    <lineage>
        <taxon>Bacteria</taxon>
        <taxon>Pseudomonadati</taxon>
        <taxon>Bacteroidota</taxon>
        <taxon>Saprospiria</taxon>
        <taxon>Saprospirales</taxon>
        <taxon>Lewinellaceae</taxon>
        <taxon>Flavilitoribacter</taxon>
    </lineage>
</organism>
<dbReference type="GO" id="GO:0022857">
    <property type="term" value="F:transmembrane transporter activity"/>
    <property type="evidence" value="ECO:0007669"/>
    <property type="project" value="TreeGrafter"/>
</dbReference>
<feature type="transmembrane region" description="Helical" evidence="9">
    <location>
        <begin position="123"/>
        <end position="144"/>
    </location>
</feature>
<protein>
    <submittedName>
        <fullName evidence="11">TRAP transporter permease DctM/Q</fullName>
    </submittedName>
</protein>
<keyword evidence="7 9" id="KW-0472">Membrane</keyword>
<evidence type="ECO:0000256" key="1">
    <source>
        <dbReference type="ARBA" id="ARBA00004429"/>
    </source>
</evidence>
<dbReference type="AlphaFoldDB" id="A0A2D0NAH1"/>
<dbReference type="RefSeq" id="WP_099151080.1">
    <property type="nucleotide sequence ID" value="NZ_PDUD01000021.1"/>
</dbReference>
<dbReference type="InterPro" id="IPR007387">
    <property type="entry name" value="TRAP_DctQ"/>
</dbReference>
<comment type="caution">
    <text evidence="11">The sequence shown here is derived from an EMBL/GenBank/DDBJ whole genome shotgun (WGS) entry which is preliminary data.</text>
</comment>
<evidence type="ECO:0000256" key="4">
    <source>
        <dbReference type="ARBA" id="ARBA00022519"/>
    </source>
</evidence>
<feature type="transmembrane region" description="Helical" evidence="9">
    <location>
        <begin position="12"/>
        <end position="36"/>
    </location>
</feature>
<dbReference type="GO" id="GO:0015740">
    <property type="term" value="P:C4-dicarboxylate transport"/>
    <property type="evidence" value="ECO:0007669"/>
    <property type="project" value="TreeGrafter"/>
</dbReference>
<evidence type="ECO:0000256" key="3">
    <source>
        <dbReference type="ARBA" id="ARBA00022475"/>
    </source>
</evidence>
<evidence type="ECO:0000256" key="7">
    <source>
        <dbReference type="ARBA" id="ARBA00023136"/>
    </source>
</evidence>
<dbReference type="EMBL" id="PDUD01000021">
    <property type="protein sequence ID" value="PHN05504.1"/>
    <property type="molecule type" value="Genomic_DNA"/>
</dbReference>
<dbReference type="GO" id="GO:0005886">
    <property type="term" value="C:plasma membrane"/>
    <property type="evidence" value="ECO:0007669"/>
    <property type="project" value="UniProtKB-SubCell"/>
</dbReference>
<evidence type="ECO:0000256" key="2">
    <source>
        <dbReference type="ARBA" id="ARBA00022448"/>
    </source>
</evidence>
<feature type="transmembrane region" description="Helical" evidence="9">
    <location>
        <begin position="87"/>
        <end position="111"/>
    </location>
</feature>
<comment type="subcellular location">
    <subcellularLocation>
        <location evidence="1">Cell inner membrane</location>
        <topology evidence="1">Multi-pass membrane protein</topology>
    </subcellularLocation>
</comment>
<accession>A0A2D0NAH1</accession>
<evidence type="ECO:0000256" key="5">
    <source>
        <dbReference type="ARBA" id="ARBA00022692"/>
    </source>
</evidence>
<keyword evidence="6 9" id="KW-1133">Transmembrane helix</keyword>
<dbReference type="PANTHER" id="PTHR35011:SF2">
    <property type="entry name" value="2,3-DIKETO-L-GULONATE TRAP TRANSPORTER SMALL PERMEASE PROTEIN YIAM"/>
    <property type="match status" value="1"/>
</dbReference>